<feature type="domain" description="VHS" evidence="11">
    <location>
        <begin position="20"/>
        <end position="150"/>
    </location>
</feature>
<dbReference type="GeneID" id="63807554"/>
<evidence type="ECO:0000256" key="4">
    <source>
        <dbReference type="ARBA" id="ARBA00022723"/>
    </source>
</evidence>
<evidence type="ECO:0000259" key="11">
    <source>
        <dbReference type="PROSITE" id="PS50179"/>
    </source>
</evidence>
<dbReference type="SUPFAM" id="SSF57903">
    <property type="entry name" value="FYVE/PHD zinc finger"/>
    <property type="match status" value="1"/>
</dbReference>
<evidence type="ECO:0000256" key="1">
    <source>
        <dbReference type="ARBA" id="ARBA00004125"/>
    </source>
</evidence>
<dbReference type="Gene3D" id="1.20.5.1940">
    <property type="match status" value="1"/>
</dbReference>
<dbReference type="RefSeq" id="XP_040740380.1">
    <property type="nucleotide sequence ID" value="XM_040890906.1"/>
</dbReference>
<gene>
    <name evidence="12" type="ORF">DL89DRAFT_306860</name>
</gene>
<dbReference type="SMART" id="SM00288">
    <property type="entry name" value="VHS"/>
    <property type="match status" value="1"/>
</dbReference>
<evidence type="ECO:0000256" key="2">
    <source>
        <dbReference type="ARBA" id="ARBA00008597"/>
    </source>
</evidence>
<dbReference type="SMART" id="SM00726">
    <property type="entry name" value="UIM"/>
    <property type="match status" value="1"/>
</dbReference>
<dbReference type="InterPro" id="IPR003903">
    <property type="entry name" value="UIM_dom"/>
</dbReference>
<evidence type="ECO:0000259" key="10">
    <source>
        <dbReference type="PROSITE" id="PS50178"/>
    </source>
</evidence>
<evidence type="ECO:0000256" key="6">
    <source>
        <dbReference type="ARBA" id="ARBA00022771"/>
    </source>
</evidence>
<dbReference type="PANTHER" id="PTHR46275:SF1">
    <property type="entry name" value="HEPATOCYTE GROWTH FACTOR-REGULATED TYROSINE KINASE SUBSTRATE"/>
    <property type="match status" value="1"/>
</dbReference>
<dbReference type="GO" id="GO:0043130">
    <property type="term" value="F:ubiquitin binding"/>
    <property type="evidence" value="ECO:0007669"/>
    <property type="project" value="InterPro"/>
</dbReference>
<dbReference type="SUPFAM" id="SSF48464">
    <property type="entry name" value="ENTH/VHS domain"/>
    <property type="match status" value="1"/>
</dbReference>
<sequence>MVARFFYGNPIEEEVNTLTSEDVPNHELEISSALNFADKVRSKEYSAKEVARILRKRFEVQNPNVLILNLKLTDICVKNGGSLVQLEISSREFIDTIVGLLDSKSGRDYELRQLILTVIQEWAVVLKDNNEMGYVAGVCERLKRMGYTMPKIDAAASTAMGDTASAPEWEDSSVCQRCRTAFSFTNRKHHCRHCGKCFCQDCSSNSTPIPKFAIYEPVRVCHGCYLRLKKIVPAADDQPLSNDAKDTTDWSQMDRKTSIPASSAPAGTPDVNDEDEDLKLAIELSLKEAQQRPNYADFMRPTTTTAAAACCCCYHDCCCYHGCWYCFNTRLHVTDHIPGAVEQRALSADQMILICVQPIEASLQDIKSSTAGPDYLSAPVQPAPVYAETHHSLDFMPHVQEEDNDDEEPLTSDERENVQLFESLLTRIRDSGQDIRHDPQIQYLHESIEQLHPKITDAVDHVDQRHKGAY</sequence>
<evidence type="ECO:0000256" key="7">
    <source>
        <dbReference type="ARBA" id="ARBA00022833"/>
    </source>
</evidence>
<dbReference type="EMBL" id="MCFD01000016">
    <property type="protein sequence ID" value="ORX66370.1"/>
    <property type="molecule type" value="Genomic_DNA"/>
</dbReference>
<dbReference type="InterPro" id="IPR002014">
    <property type="entry name" value="VHS_dom"/>
</dbReference>
<dbReference type="InterPro" id="IPR000306">
    <property type="entry name" value="Znf_FYVE"/>
</dbReference>
<dbReference type="GO" id="GO:0035091">
    <property type="term" value="F:phosphatidylinositol binding"/>
    <property type="evidence" value="ECO:0007669"/>
    <property type="project" value="InterPro"/>
</dbReference>
<dbReference type="GO" id="GO:0005769">
    <property type="term" value="C:early endosome"/>
    <property type="evidence" value="ECO:0007669"/>
    <property type="project" value="TreeGrafter"/>
</dbReference>
<dbReference type="InterPro" id="IPR017455">
    <property type="entry name" value="Znf_FYVE-rel"/>
</dbReference>
<dbReference type="GO" id="GO:0008270">
    <property type="term" value="F:zinc ion binding"/>
    <property type="evidence" value="ECO:0007669"/>
    <property type="project" value="UniProtKB-KW"/>
</dbReference>
<evidence type="ECO:0000313" key="12">
    <source>
        <dbReference type="EMBL" id="ORX66370.1"/>
    </source>
</evidence>
<dbReference type="Pfam" id="PF00790">
    <property type="entry name" value="VHS"/>
    <property type="match status" value="1"/>
</dbReference>
<keyword evidence="6 8" id="KW-0863">Zinc-finger</keyword>
<dbReference type="Pfam" id="PF01363">
    <property type="entry name" value="FYVE"/>
    <property type="match status" value="1"/>
</dbReference>
<evidence type="ECO:0000313" key="13">
    <source>
        <dbReference type="Proteomes" id="UP000193922"/>
    </source>
</evidence>
<evidence type="ECO:0000256" key="8">
    <source>
        <dbReference type="PROSITE-ProRule" id="PRU00091"/>
    </source>
</evidence>
<dbReference type="InterPro" id="IPR011011">
    <property type="entry name" value="Znf_FYVE_PHD"/>
</dbReference>
<comment type="subcellular location">
    <subcellularLocation>
        <location evidence="1">Endosome membrane</location>
        <topology evidence="1">Peripheral membrane protein</topology>
        <orientation evidence="1">Cytoplasmic side</orientation>
    </subcellularLocation>
</comment>
<dbReference type="InterPro" id="IPR017073">
    <property type="entry name" value="HGS/VPS27"/>
</dbReference>
<feature type="region of interest" description="Disordered" evidence="9">
    <location>
        <begin position="237"/>
        <end position="272"/>
    </location>
</feature>
<name>A0A1Y1VYM1_9FUNG</name>
<proteinExistence type="inferred from homology"/>
<dbReference type="OrthoDB" id="957735at2759"/>
<keyword evidence="7" id="KW-0862">Zinc</keyword>
<dbReference type="InterPro" id="IPR008942">
    <property type="entry name" value="ENTH_VHS"/>
</dbReference>
<keyword evidence="4" id="KW-0479">Metal-binding</keyword>
<dbReference type="GO" id="GO:0032456">
    <property type="term" value="P:endocytic recycling"/>
    <property type="evidence" value="ECO:0007669"/>
    <property type="project" value="TreeGrafter"/>
</dbReference>
<comment type="similarity">
    <text evidence="2">Belongs to the VPS27 family.</text>
</comment>
<organism evidence="12 13">
    <name type="scientific">Linderina pennispora</name>
    <dbReference type="NCBI Taxonomy" id="61395"/>
    <lineage>
        <taxon>Eukaryota</taxon>
        <taxon>Fungi</taxon>
        <taxon>Fungi incertae sedis</taxon>
        <taxon>Zoopagomycota</taxon>
        <taxon>Kickxellomycotina</taxon>
        <taxon>Kickxellomycetes</taxon>
        <taxon>Kickxellales</taxon>
        <taxon>Kickxellaceae</taxon>
        <taxon>Linderina</taxon>
    </lineage>
</organism>
<dbReference type="PROSITE" id="PS50179">
    <property type="entry name" value="VHS"/>
    <property type="match status" value="1"/>
</dbReference>
<dbReference type="PROSITE" id="PS50330">
    <property type="entry name" value="UIM"/>
    <property type="match status" value="1"/>
</dbReference>
<dbReference type="AlphaFoldDB" id="A0A1Y1VYM1"/>
<dbReference type="PANTHER" id="PTHR46275">
    <property type="entry name" value="HEPATOCYTE GROWTH FACTOR-REGULATED TYROSINE KINASE SUBSTRATE"/>
    <property type="match status" value="1"/>
</dbReference>
<dbReference type="Gene3D" id="1.25.40.90">
    <property type="match status" value="1"/>
</dbReference>
<evidence type="ECO:0000256" key="3">
    <source>
        <dbReference type="ARBA" id="ARBA00017753"/>
    </source>
</evidence>
<feature type="compositionally biased region" description="Basic and acidic residues" evidence="9">
    <location>
        <begin position="243"/>
        <end position="257"/>
    </location>
</feature>
<protein>
    <recommendedName>
        <fullName evidence="3">Vacuolar protein sorting-associated protein 27</fullName>
    </recommendedName>
</protein>
<feature type="domain" description="FYVE-type" evidence="10">
    <location>
        <begin position="169"/>
        <end position="229"/>
    </location>
</feature>
<dbReference type="InterPro" id="IPR013083">
    <property type="entry name" value="Znf_RING/FYVE/PHD"/>
</dbReference>
<dbReference type="Gene3D" id="6.10.140.100">
    <property type="match status" value="1"/>
</dbReference>
<dbReference type="SMART" id="SM00064">
    <property type="entry name" value="FYVE"/>
    <property type="match status" value="1"/>
</dbReference>
<dbReference type="GO" id="GO:0010008">
    <property type="term" value="C:endosome membrane"/>
    <property type="evidence" value="ECO:0007669"/>
    <property type="project" value="UniProtKB-SubCell"/>
</dbReference>
<dbReference type="PROSITE" id="PS50178">
    <property type="entry name" value="ZF_FYVE"/>
    <property type="match status" value="1"/>
</dbReference>
<evidence type="ECO:0000256" key="5">
    <source>
        <dbReference type="ARBA" id="ARBA00022753"/>
    </source>
</evidence>
<reference evidence="12 13" key="1">
    <citation type="submission" date="2016-07" db="EMBL/GenBank/DDBJ databases">
        <title>Pervasive Adenine N6-methylation of Active Genes in Fungi.</title>
        <authorList>
            <consortium name="DOE Joint Genome Institute"/>
            <person name="Mondo S.J."/>
            <person name="Dannebaum R.O."/>
            <person name="Kuo R.C."/>
            <person name="Labutti K."/>
            <person name="Haridas S."/>
            <person name="Kuo A."/>
            <person name="Salamov A."/>
            <person name="Ahrendt S.R."/>
            <person name="Lipzen A."/>
            <person name="Sullivan W."/>
            <person name="Andreopoulos W.B."/>
            <person name="Clum A."/>
            <person name="Lindquist E."/>
            <person name="Daum C."/>
            <person name="Ramamoorthy G.K."/>
            <person name="Gryganskyi A."/>
            <person name="Culley D."/>
            <person name="Magnuson J.K."/>
            <person name="James T.Y."/>
            <person name="O'Malley M.A."/>
            <person name="Stajich J.E."/>
            <person name="Spatafora J.W."/>
            <person name="Visel A."/>
            <person name="Grigoriev I.V."/>
        </authorList>
    </citation>
    <scope>NUCLEOTIDE SEQUENCE [LARGE SCALE GENOMIC DNA]</scope>
    <source>
        <strain evidence="12 13">ATCC 12442</strain>
    </source>
</reference>
<keyword evidence="13" id="KW-1185">Reference proteome</keyword>
<comment type="caution">
    <text evidence="12">The sequence shown here is derived from an EMBL/GenBank/DDBJ whole genome shotgun (WGS) entry which is preliminary data.</text>
</comment>
<dbReference type="Proteomes" id="UP000193922">
    <property type="component" value="Unassembled WGS sequence"/>
</dbReference>
<evidence type="ECO:0000256" key="9">
    <source>
        <dbReference type="SAM" id="MobiDB-lite"/>
    </source>
</evidence>
<dbReference type="STRING" id="61395.A0A1Y1VYM1"/>
<accession>A0A1Y1VYM1</accession>
<dbReference type="GO" id="GO:0031623">
    <property type="term" value="P:receptor internalization"/>
    <property type="evidence" value="ECO:0007669"/>
    <property type="project" value="TreeGrafter"/>
</dbReference>
<dbReference type="GO" id="GO:0007034">
    <property type="term" value="P:vacuolar transport"/>
    <property type="evidence" value="ECO:0007669"/>
    <property type="project" value="UniProtKB-ARBA"/>
</dbReference>
<keyword evidence="5" id="KW-0967">Endosome</keyword>
<dbReference type="Gene3D" id="3.30.40.10">
    <property type="entry name" value="Zinc/RING finger domain, C3HC4 (zinc finger)"/>
    <property type="match status" value="1"/>
</dbReference>
<dbReference type="Pfam" id="PF02809">
    <property type="entry name" value="UIM"/>
    <property type="match status" value="1"/>
</dbReference>